<dbReference type="EMBL" id="AKCV02000026">
    <property type="protein sequence ID" value="TMS56829.1"/>
    <property type="molecule type" value="Genomic_DNA"/>
</dbReference>
<reference evidence="1" key="1">
    <citation type="submission" date="2019-05" db="EMBL/GenBank/DDBJ databases">
        <title>Revised genome assembly of Burkholderiaceae (previously Ralstonia) sp. PBA.</title>
        <authorList>
            <person name="Gan H.M."/>
        </authorList>
    </citation>
    <scope>NUCLEOTIDE SEQUENCE</scope>
    <source>
        <strain evidence="1">PBA</strain>
    </source>
</reference>
<sequence>MEHEIATLGGGCFWCLEAVYQEVSGVLAVESGYTGGHVDHPTYRQVCEGDTGHVEVVRVTFDPAVISYHDILGIFFAIHDPTTVDRQGNDTGPQYRSAIFVHSPAQRATAEAMIDSLTRERVFALPIVTTIEAEQPYWRAEAAHQNYYRTHPYQGYCAMVIAPKLAKFRQLFTRHGRS</sequence>
<proteinExistence type="predicted"/>
<dbReference type="Proteomes" id="UP000004277">
    <property type="component" value="Unassembled WGS sequence"/>
</dbReference>
<keyword evidence="2" id="KW-1185">Reference proteome</keyword>
<evidence type="ECO:0000313" key="2">
    <source>
        <dbReference type="Proteomes" id="UP000004277"/>
    </source>
</evidence>
<accession>A0ACD3SKV2</accession>
<keyword evidence="1" id="KW-0560">Oxidoreductase</keyword>
<dbReference type="EC" id="1.8.4.11" evidence="1"/>
<organism evidence="1 2">
    <name type="scientific">Imbroritus primus</name>
    <dbReference type="NCBI Taxonomy" id="3058603"/>
    <lineage>
        <taxon>Bacteria</taxon>
        <taxon>Pseudomonadati</taxon>
        <taxon>Pseudomonadota</taxon>
        <taxon>Betaproteobacteria</taxon>
        <taxon>Burkholderiales</taxon>
        <taxon>Burkholderiaceae</taxon>
        <taxon>Imbroritus</taxon>
    </lineage>
</organism>
<name>A0ACD3SKV2_9BURK</name>
<protein>
    <submittedName>
        <fullName evidence="1">Peptide-methionine (S)-S-oxide reductase MsrA</fullName>
        <ecNumber evidence="1">1.8.4.11</ecNumber>
    </submittedName>
</protein>
<evidence type="ECO:0000313" key="1">
    <source>
        <dbReference type="EMBL" id="TMS56829.1"/>
    </source>
</evidence>
<gene>
    <name evidence="1" type="primary">msrA</name>
    <name evidence="1" type="ORF">MW7_017350</name>
</gene>
<comment type="caution">
    <text evidence="1">The sequence shown here is derived from an EMBL/GenBank/DDBJ whole genome shotgun (WGS) entry which is preliminary data.</text>
</comment>